<evidence type="ECO:0000256" key="11">
    <source>
        <dbReference type="ARBA" id="ARBA00025811"/>
    </source>
</evidence>
<proteinExistence type="inferred from homology"/>
<evidence type="ECO:0000256" key="10">
    <source>
        <dbReference type="ARBA" id="ARBA00023136"/>
    </source>
</evidence>
<feature type="transmembrane region" description="Helical" evidence="13">
    <location>
        <begin position="56"/>
        <end position="76"/>
    </location>
</feature>
<dbReference type="OrthoDB" id="9790848at2"/>
<dbReference type="GO" id="GO:0005886">
    <property type="term" value="C:plasma membrane"/>
    <property type="evidence" value="ECO:0007669"/>
    <property type="project" value="UniProtKB-SubCell"/>
</dbReference>
<dbReference type="AlphaFoldDB" id="A0A1R3WIW2"/>
<dbReference type="EC" id="7.1.1.-" evidence="13"/>
<name>A0A1R3WIW2_9BACT</name>
<dbReference type="Proteomes" id="UP000187181">
    <property type="component" value="Unassembled WGS sequence"/>
</dbReference>
<accession>A0A1R3WIW2</accession>
<comment type="subunit">
    <text evidence="11">Composed of 13 different subunits. Subunits NuoA, H, J, K, L, M, N constitute the membrane sector of the complex.</text>
</comment>
<dbReference type="PANTHER" id="PTHR33269:SF17">
    <property type="entry name" value="NADH-UBIQUINONE OXIDOREDUCTASE CHAIN 6"/>
    <property type="match status" value="1"/>
</dbReference>
<evidence type="ECO:0000256" key="8">
    <source>
        <dbReference type="ARBA" id="ARBA00022989"/>
    </source>
</evidence>
<comment type="function">
    <text evidence="13">NDH-1 shuttles electrons from NADH, via FMN and iron-sulfur (Fe-S) centers, to quinones in the respiratory chain. Couples the redox reaction to proton translocation (for every two electrons transferred, four hydrogen ions are translocated across the cytoplasmic membrane), and thus conserves the redox energy in a proton gradient.</text>
</comment>
<keyword evidence="10 13" id="KW-0472">Membrane</keyword>
<feature type="transmembrane region" description="Helical" evidence="13">
    <location>
        <begin position="6"/>
        <end position="23"/>
    </location>
</feature>
<dbReference type="RefSeq" id="WP_076665960.1">
    <property type="nucleotide sequence ID" value="NZ_FTPP01000001.1"/>
</dbReference>
<organism evidence="14 15">
    <name type="scientific">Pontibacter indicus</name>
    <dbReference type="NCBI Taxonomy" id="1317125"/>
    <lineage>
        <taxon>Bacteria</taxon>
        <taxon>Pseudomonadati</taxon>
        <taxon>Bacteroidota</taxon>
        <taxon>Cytophagia</taxon>
        <taxon>Cytophagales</taxon>
        <taxon>Hymenobacteraceae</taxon>
        <taxon>Pontibacter</taxon>
    </lineage>
</organism>
<evidence type="ECO:0000256" key="6">
    <source>
        <dbReference type="ARBA" id="ARBA00022719"/>
    </source>
</evidence>
<feature type="transmembrane region" description="Helical" evidence="13">
    <location>
        <begin position="30"/>
        <end position="50"/>
    </location>
</feature>
<feature type="transmembrane region" description="Helical" evidence="13">
    <location>
        <begin position="136"/>
        <end position="160"/>
    </location>
</feature>
<keyword evidence="9 13" id="KW-0520">NAD</keyword>
<dbReference type="InterPro" id="IPR042106">
    <property type="entry name" value="Nuo/plastoQ_OxRdtase_6_NuoJ"/>
</dbReference>
<comment type="catalytic activity">
    <reaction evidence="12 13">
        <text>a quinone + NADH + 5 H(+)(in) = a quinol + NAD(+) + 4 H(+)(out)</text>
        <dbReference type="Rhea" id="RHEA:57888"/>
        <dbReference type="ChEBI" id="CHEBI:15378"/>
        <dbReference type="ChEBI" id="CHEBI:24646"/>
        <dbReference type="ChEBI" id="CHEBI:57540"/>
        <dbReference type="ChEBI" id="CHEBI:57945"/>
        <dbReference type="ChEBI" id="CHEBI:132124"/>
    </reaction>
</comment>
<evidence type="ECO:0000256" key="5">
    <source>
        <dbReference type="ARBA" id="ARBA00022692"/>
    </source>
</evidence>
<dbReference type="GO" id="GO:0048038">
    <property type="term" value="F:quinone binding"/>
    <property type="evidence" value="ECO:0007669"/>
    <property type="project" value="UniProtKB-UniRule"/>
</dbReference>
<dbReference type="GO" id="GO:0008137">
    <property type="term" value="F:NADH dehydrogenase (ubiquinone) activity"/>
    <property type="evidence" value="ECO:0007669"/>
    <property type="project" value="UniProtKB-UniRule"/>
</dbReference>
<evidence type="ECO:0000256" key="2">
    <source>
        <dbReference type="ARBA" id="ARBA00005698"/>
    </source>
</evidence>
<dbReference type="STRING" id="1317125.SAMN05444128_0551"/>
<dbReference type="FunFam" id="1.20.120.1200:FF:000001">
    <property type="entry name" value="NADH-quinone oxidoreductase subunit J"/>
    <property type="match status" value="1"/>
</dbReference>
<comment type="subcellular location">
    <subcellularLocation>
        <location evidence="1 13">Cell membrane</location>
        <topology evidence="1 13">Multi-pass membrane protein</topology>
    </subcellularLocation>
</comment>
<feature type="transmembrane region" description="Helical" evidence="13">
    <location>
        <begin position="97"/>
        <end position="116"/>
    </location>
</feature>
<dbReference type="NCBIfam" id="NF005162">
    <property type="entry name" value="PRK06638.1-1"/>
    <property type="match status" value="1"/>
</dbReference>
<keyword evidence="8 13" id="KW-1133">Transmembrane helix</keyword>
<keyword evidence="4 13" id="KW-1003">Cell membrane</keyword>
<keyword evidence="15" id="KW-1185">Reference proteome</keyword>
<protein>
    <recommendedName>
        <fullName evidence="3 13">NADH-quinone oxidoreductase subunit J</fullName>
        <ecNumber evidence="13">7.1.1.-</ecNumber>
    </recommendedName>
</protein>
<comment type="similarity">
    <text evidence="2 13">Belongs to the complex I subunit 6 family.</text>
</comment>
<dbReference type="PANTHER" id="PTHR33269">
    <property type="entry name" value="NADH-UBIQUINONE OXIDOREDUCTASE CHAIN 6"/>
    <property type="match status" value="1"/>
</dbReference>
<dbReference type="EMBL" id="FTPP01000001">
    <property type="protein sequence ID" value="SIT77867.1"/>
    <property type="molecule type" value="Genomic_DNA"/>
</dbReference>
<evidence type="ECO:0000256" key="7">
    <source>
        <dbReference type="ARBA" id="ARBA00022967"/>
    </source>
</evidence>
<gene>
    <name evidence="14" type="ORF">SAMN05444128_0551</name>
</gene>
<evidence type="ECO:0000256" key="12">
    <source>
        <dbReference type="ARBA" id="ARBA00047712"/>
    </source>
</evidence>
<keyword evidence="7" id="KW-1278">Translocase</keyword>
<evidence type="ECO:0000256" key="13">
    <source>
        <dbReference type="RuleBase" id="RU004429"/>
    </source>
</evidence>
<dbReference type="Gene3D" id="1.20.120.1200">
    <property type="entry name" value="NADH-ubiquinone/plastoquinone oxidoreductase chain 6, subunit NuoJ"/>
    <property type="match status" value="1"/>
</dbReference>
<evidence type="ECO:0000256" key="1">
    <source>
        <dbReference type="ARBA" id="ARBA00004651"/>
    </source>
</evidence>
<evidence type="ECO:0000256" key="9">
    <source>
        <dbReference type="ARBA" id="ARBA00023027"/>
    </source>
</evidence>
<evidence type="ECO:0000313" key="15">
    <source>
        <dbReference type="Proteomes" id="UP000187181"/>
    </source>
</evidence>
<keyword evidence="6 13" id="KW-0874">Quinone</keyword>
<sequence length="185" mass="20206">MEITFYIAATVAVLATVMVITRYNMIHALLYLVVSFLAVAVVFLTMGAPFMAALEVIVYAGAIVVLIIFVIMMLSLTREDVEQEKAWLQPKLWIGPALLSFVLLAELVYLLAIAEVPTAPSVASYVDAQAVGLALYGPYVLGVQLSGILLMAGIVGAYHLGRQKKKVIHRFLQQQEPQKERSAAL</sequence>
<dbReference type="Pfam" id="PF00499">
    <property type="entry name" value="Oxidored_q3"/>
    <property type="match status" value="1"/>
</dbReference>
<reference evidence="15" key="1">
    <citation type="submission" date="2017-01" db="EMBL/GenBank/DDBJ databases">
        <authorList>
            <person name="Varghese N."/>
            <person name="Submissions S."/>
        </authorList>
    </citation>
    <scope>NUCLEOTIDE SEQUENCE [LARGE SCALE GENOMIC DNA]</scope>
    <source>
        <strain evidence="15">LP100</strain>
    </source>
</reference>
<evidence type="ECO:0000256" key="3">
    <source>
        <dbReference type="ARBA" id="ARBA00019907"/>
    </source>
</evidence>
<keyword evidence="5 13" id="KW-0812">Transmembrane</keyword>
<evidence type="ECO:0000313" key="14">
    <source>
        <dbReference type="EMBL" id="SIT77867.1"/>
    </source>
</evidence>
<dbReference type="InterPro" id="IPR001457">
    <property type="entry name" value="NADH_UbQ/plastoQ_OxRdtase_su6"/>
</dbReference>
<evidence type="ECO:0000256" key="4">
    <source>
        <dbReference type="ARBA" id="ARBA00022475"/>
    </source>
</evidence>